<feature type="coiled-coil region" evidence="8">
    <location>
        <begin position="303"/>
        <end position="368"/>
    </location>
</feature>
<dbReference type="Proteomes" id="UP000480185">
    <property type="component" value="Unassembled WGS sequence"/>
</dbReference>
<reference evidence="9 10" key="1">
    <citation type="submission" date="2019-11" db="EMBL/GenBank/DDBJ databases">
        <authorList>
            <person name="Li J."/>
        </authorList>
    </citation>
    <scope>NUCLEOTIDE SEQUENCE [LARGE SCALE GENOMIC DNA]</scope>
    <source>
        <strain evidence="9 10">J4</strain>
    </source>
</reference>
<evidence type="ECO:0000256" key="1">
    <source>
        <dbReference type="ARBA" id="ARBA00022618"/>
    </source>
</evidence>
<protein>
    <recommendedName>
        <fullName evidence="8">Septation ring formation regulator EzrA</fullName>
    </recommendedName>
</protein>
<comment type="subcellular location">
    <subcellularLocation>
        <location evidence="8">Cell membrane</location>
        <topology evidence="8">Single-pass membrane protein</topology>
    </subcellularLocation>
    <text evidence="8">Colocalized with FtsZ to the nascent septal site.</text>
</comment>
<evidence type="ECO:0000256" key="5">
    <source>
        <dbReference type="ARBA" id="ARBA00023136"/>
    </source>
</evidence>
<keyword evidence="6 8" id="KW-0717">Septation</keyword>
<proteinExistence type="inferred from homology"/>
<evidence type="ECO:0000313" key="10">
    <source>
        <dbReference type="Proteomes" id="UP000480185"/>
    </source>
</evidence>
<name>A0A6G1X9Y2_9BACI</name>
<dbReference type="OrthoDB" id="1654473at2"/>
<feature type="topological domain" description="Cytoplasmic" evidence="8">
    <location>
        <begin position="22"/>
        <end position="568"/>
    </location>
</feature>
<keyword evidence="2 8" id="KW-0812">Transmembrane</keyword>
<evidence type="ECO:0000256" key="3">
    <source>
        <dbReference type="ARBA" id="ARBA00022989"/>
    </source>
</evidence>
<comment type="similarity">
    <text evidence="8">Belongs to the EzrA family.</text>
</comment>
<evidence type="ECO:0000256" key="8">
    <source>
        <dbReference type="HAMAP-Rule" id="MF_00728"/>
    </source>
</evidence>
<dbReference type="HAMAP" id="MF_00728">
    <property type="entry name" value="EzrA"/>
    <property type="match status" value="1"/>
</dbReference>
<dbReference type="Pfam" id="PF06160">
    <property type="entry name" value="EzrA"/>
    <property type="match status" value="1"/>
</dbReference>
<dbReference type="EMBL" id="WJNH01000011">
    <property type="protein sequence ID" value="MRG87715.1"/>
    <property type="molecule type" value="Genomic_DNA"/>
</dbReference>
<dbReference type="NCBIfam" id="NF003413">
    <property type="entry name" value="PRK04778.1-7"/>
    <property type="match status" value="1"/>
</dbReference>
<dbReference type="GO" id="GO:0005940">
    <property type="term" value="C:septin ring"/>
    <property type="evidence" value="ECO:0007669"/>
    <property type="project" value="InterPro"/>
</dbReference>
<dbReference type="RefSeq" id="WP_153729604.1">
    <property type="nucleotide sequence ID" value="NZ_WJNH01000011.1"/>
</dbReference>
<keyword evidence="5 8" id="KW-0472">Membrane</keyword>
<feature type="topological domain" description="Extracellular" evidence="8">
    <location>
        <begin position="1"/>
        <end position="2"/>
    </location>
</feature>
<evidence type="ECO:0000256" key="4">
    <source>
        <dbReference type="ARBA" id="ARBA00023054"/>
    </source>
</evidence>
<evidence type="ECO:0000256" key="7">
    <source>
        <dbReference type="ARBA" id="ARBA00023306"/>
    </source>
</evidence>
<keyword evidence="8" id="KW-1003">Cell membrane</keyword>
<evidence type="ECO:0000256" key="2">
    <source>
        <dbReference type="ARBA" id="ARBA00022692"/>
    </source>
</evidence>
<organism evidence="9 10">
    <name type="scientific">Salinibacillus xinjiangensis</name>
    <dbReference type="NCBI Taxonomy" id="1229268"/>
    <lineage>
        <taxon>Bacteria</taxon>
        <taxon>Bacillati</taxon>
        <taxon>Bacillota</taxon>
        <taxon>Bacilli</taxon>
        <taxon>Bacillales</taxon>
        <taxon>Bacillaceae</taxon>
        <taxon>Salinibacillus</taxon>
    </lineage>
</organism>
<dbReference type="GO" id="GO:0000917">
    <property type="term" value="P:division septum assembly"/>
    <property type="evidence" value="ECO:0007669"/>
    <property type="project" value="UniProtKB-KW"/>
</dbReference>
<accession>A0A6G1X9Y2</accession>
<evidence type="ECO:0000256" key="6">
    <source>
        <dbReference type="ARBA" id="ARBA00023210"/>
    </source>
</evidence>
<dbReference type="GO" id="GO:0005886">
    <property type="term" value="C:plasma membrane"/>
    <property type="evidence" value="ECO:0007669"/>
    <property type="project" value="UniProtKB-SubCell"/>
</dbReference>
<keyword evidence="1 8" id="KW-0132">Cell division</keyword>
<evidence type="ECO:0000313" key="9">
    <source>
        <dbReference type="EMBL" id="MRG87715.1"/>
    </source>
</evidence>
<dbReference type="GO" id="GO:0000921">
    <property type="term" value="P:septin ring assembly"/>
    <property type="evidence" value="ECO:0007669"/>
    <property type="project" value="InterPro"/>
</dbReference>
<comment type="caution">
    <text evidence="9">The sequence shown here is derived from an EMBL/GenBank/DDBJ whole genome shotgun (WGS) entry which is preliminary data.</text>
</comment>
<dbReference type="InterPro" id="IPR010379">
    <property type="entry name" value="EzrA"/>
</dbReference>
<keyword evidence="10" id="KW-1185">Reference proteome</keyword>
<keyword evidence="7 8" id="KW-0131">Cell cycle</keyword>
<sequence length="568" mass="67311">MEYIIGAILFLIVFIILGLILRKRVYDRVDQLEEWKLAVMNKDVTEQLSKIKDLNLSGETQTRFEKWRTEWDHIVTRKMPDIEEELFDAEEAADKYRFRTAKKVLDDVSRTLQTIETSIVTMFEEVEDLILSKEDGHKQVELIRPRIKETRKQLLQNRYQFGNAEIVFEVELDEIEEQLTSFDQLTEHGDYIEAKDMVQQVSDRLEELNNKIKIFPSLYQRCKTDLPEQLDELTSGLKEMKSLGHNLQHFGFEKEIQKYHEQLISIIEQLDRGEVYDVETYIIEIEERIQEIFDQLEQEAIAKQYTEKKMSTMENELLNMEEKFKQTREEVKTLQVSYEMNDEDQETLLTLENQVKQLKLLADKIVNEVEDGKRTYTNIRGDLEHWLLQWDSFELAHNEFLERVNSLRQDEIEAKERINDLLKQIGQVKKNLQKSNIPGVPEYIFDAIKDVTVTIDEINTQLTQHPLNMEKIYHLLGKAEKNTEMVDEQTEYLLEQARLAEYVIQYANRYRSQYPVLAAKLSEAEYAFREWDYELALETAAEHLEQIEPGAIKRLDEILKQEDAFSKV</sequence>
<dbReference type="AlphaFoldDB" id="A0A6G1X9Y2"/>
<gene>
    <name evidence="8 9" type="primary">ezrA</name>
    <name evidence="9" type="ORF">GH754_15630</name>
</gene>
<keyword evidence="4 8" id="KW-0175">Coiled coil</keyword>
<keyword evidence="3 8" id="KW-1133">Transmembrane helix</keyword>
<comment type="function">
    <text evidence="8">Negative regulator of FtsZ ring formation; modulates the frequency and position of FtsZ ring formation. Inhibits FtsZ ring formation at polar sites. Interacts either with FtsZ or with one of its binding partners to promote depolymerization.</text>
</comment>